<dbReference type="Gene3D" id="3.90.190.10">
    <property type="entry name" value="Protein tyrosine phosphatase superfamily"/>
    <property type="match status" value="1"/>
</dbReference>
<dbReference type="InterPro" id="IPR029021">
    <property type="entry name" value="Prot-tyrosine_phosphatase-like"/>
</dbReference>
<keyword evidence="2" id="KW-1185">Reference proteome</keyword>
<dbReference type="Proteomes" id="UP001187471">
    <property type="component" value="Unassembled WGS sequence"/>
</dbReference>
<sequence>MKAFQKDVAIRWEKIVAAVPGKSKVACMKRVSELKKKSSVITDGVRADSLHVHGVAIPTIDGIRNVLDHIGCLDGKKTQVLWINLREEPVKLLQF</sequence>
<accession>A0AA88QY97</accession>
<protein>
    <submittedName>
        <fullName evidence="1">Uncharacterized protein</fullName>
    </submittedName>
</protein>
<name>A0AA88QY97_9ASTE</name>
<evidence type="ECO:0000313" key="2">
    <source>
        <dbReference type="Proteomes" id="UP001187471"/>
    </source>
</evidence>
<dbReference type="EMBL" id="JAVXUO010002568">
    <property type="protein sequence ID" value="KAK2971675.1"/>
    <property type="molecule type" value="Genomic_DNA"/>
</dbReference>
<proteinExistence type="predicted"/>
<organism evidence="1 2">
    <name type="scientific">Escallonia rubra</name>
    <dbReference type="NCBI Taxonomy" id="112253"/>
    <lineage>
        <taxon>Eukaryota</taxon>
        <taxon>Viridiplantae</taxon>
        <taxon>Streptophyta</taxon>
        <taxon>Embryophyta</taxon>
        <taxon>Tracheophyta</taxon>
        <taxon>Spermatophyta</taxon>
        <taxon>Magnoliopsida</taxon>
        <taxon>eudicotyledons</taxon>
        <taxon>Gunneridae</taxon>
        <taxon>Pentapetalae</taxon>
        <taxon>asterids</taxon>
        <taxon>campanulids</taxon>
        <taxon>Escalloniales</taxon>
        <taxon>Escalloniaceae</taxon>
        <taxon>Escallonia</taxon>
    </lineage>
</organism>
<reference evidence="1" key="1">
    <citation type="submission" date="2022-12" db="EMBL/GenBank/DDBJ databases">
        <title>Draft genome assemblies for two species of Escallonia (Escalloniales).</title>
        <authorList>
            <person name="Chanderbali A."/>
            <person name="Dervinis C."/>
            <person name="Anghel I."/>
            <person name="Soltis D."/>
            <person name="Soltis P."/>
            <person name="Zapata F."/>
        </authorList>
    </citation>
    <scope>NUCLEOTIDE SEQUENCE</scope>
    <source>
        <strain evidence="1">UCBG92.1500</strain>
        <tissue evidence="1">Leaf</tissue>
    </source>
</reference>
<gene>
    <name evidence="1" type="ORF">RJ640_025736</name>
</gene>
<comment type="caution">
    <text evidence="1">The sequence shown here is derived from an EMBL/GenBank/DDBJ whole genome shotgun (WGS) entry which is preliminary data.</text>
</comment>
<dbReference type="AlphaFoldDB" id="A0AA88QY97"/>
<evidence type="ECO:0000313" key="1">
    <source>
        <dbReference type="EMBL" id="KAK2971675.1"/>
    </source>
</evidence>